<organism evidence="2 3">
    <name type="scientific">Exophiala mesophila</name>
    <name type="common">Black yeast-like fungus</name>
    <dbReference type="NCBI Taxonomy" id="212818"/>
    <lineage>
        <taxon>Eukaryota</taxon>
        <taxon>Fungi</taxon>
        <taxon>Dikarya</taxon>
        <taxon>Ascomycota</taxon>
        <taxon>Pezizomycotina</taxon>
        <taxon>Eurotiomycetes</taxon>
        <taxon>Chaetothyriomycetidae</taxon>
        <taxon>Chaetothyriales</taxon>
        <taxon>Herpotrichiellaceae</taxon>
        <taxon>Exophiala</taxon>
    </lineage>
</organism>
<feature type="compositionally biased region" description="Pro residues" evidence="1">
    <location>
        <begin position="607"/>
        <end position="624"/>
    </location>
</feature>
<dbReference type="EMBL" id="NAJM01000004">
    <property type="protein sequence ID" value="RVX74316.1"/>
    <property type="molecule type" value="Genomic_DNA"/>
</dbReference>
<feature type="compositionally biased region" description="Low complexity" evidence="1">
    <location>
        <begin position="430"/>
        <end position="446"/>
    </location>
</feature>
<dbReference type="VEuPathDB" id="FungiDB:PV10_05043"/>
<feature type="compositionally biased region" description="Basic and acidic residues" evidence="1">
    <location>
        <begin position="357"/>
        <end position="372"/>
    </location>
</feature>
<feature type="compositionally biased region" description="Low complexity" evidence="1">
    <location>
        <begin position="458"/>
        <end position="476"/>
    </location>
</feature>
<evidence type="ECO:0000256" key="1">
    <source>
        <dbReference type="SAM" id="MobiDB-lite"/>
    </source>
</evidence>
<feature type="compositionally biased region" description="Low complexity" evidence="1">
    <location>
        <begin position="149"/>
        <end position="182"/>
    </location>
</feature>
<accession>A0A438NF07</accession>
<proteinExistence type="predicted"/>
<evidence type="ECO:0000313" key="2">
    <source>
        <dbReference type="EMBL" id="RVX74316.1"/>
    </source>
</evidence>
<feature type="compositionally biased region" description="Acidic residues" evidence="1">
    <location>
        <begin position="219"/>
        <end position="250"/>
    </location>
</feature>
<reference evidence="2 3" key="1">
    <citation type="submission" date="2017-03" db="EMBL/GenBank/DDBJ databases">
        <title>Genomes of endolithic fungi from Antarctica.</title>
        <authorList>
            <person name="Coleine C."/>
            <person name="Masonjones S."/>
            <person name="Stajich J.E."/>
        </authorList>
    </citation>
    <scope>NUCLEOTIDE SEQUENCE [LARGE SCALE GENOMIC DNA]</scope>
    <source>
        <strain evidence="2 3">CCFEE 6314</strain>
    </source>
</reference>
<feature type="compositionally biased region" description="Polar residues" evidence="1">
    <location>
        <begin position="488"/>
        <end position="506"/>
    </location>
</feature>
<feature type="region of interest" description="Disordered" evidence="1">
    <location>
        <begin position="149"/>
        <end position="290"/>
    </location>
</feature>
<comment type="caution">
    <text evidence="2">The sequence shown here is derived from an EMBL/GenBank/DDBJ whole genome shotgun (WGS) entry which is preliminary data.</text>
</comment>
<dbReference type="AlphaFoldDB" id="A0A438NF07"/>
<gene>
    <name evidence="2" type="ORF">B0A52_01441</name>
</gene>
<feature type="region of interest" description="Disordered" evidence="1">
    <location>
        <begin position="562"/>
        <end position="624"/>
    </location>
</feature>
<name>A0A438NF07_EXOME</name>
<protein>
    <submittedName>
        <fullName evidence="2">Uncharacterized protein</fullName>
    </submittedName>
</protein>
<feature type="region of interest" description="Disordered" evidence="1">
    <location>
        <begin position="428"/>
        <end position="529"/>
    </location>
</feature>
<feature type="region of interest" description="Disordered" evidence="1">
    <location>
        <begin position="318"/>
        <end position="372"/>
    </location>
</feature>
<feature type="compositionally biased region" description="Polar residues" evidence="1">
    <location>
        <begin position="345"/>
        <end position="356"/>
    </location>
</feature>
<feature type="compositionally biased region" description="Low complexity" evidence="1">
    <location>
        <begin position="573"/>
        <end position="590"/>
    </location>
</feature>
<evidence type="ECO:0000313" key="3">
    <source>
        <dbReference type="Proteomes" id="UP000288859"/>
    </source>
</evidence>
<dbReference type="OrthoDB" id="25896at2759"/>
<sequence length="647" mass="70998">MDIASLVRAVLAAFEDGSKLVQRIRDRRAKPGREPLPEGPTNDLLDSLTLGPMLVRGHYDHDVKRFGEQYTCGDGQAREQMKDVLINLQMKLIIALRTVMMDEMELDFDALQTASDDGRVNTGVCLGQLSQRLSSNLQAQAHYPTHRVSSYASSSTSTSAPTLPISSSLNYSTSQSTHSSGTFPSPPKTESLPDRSMSVVVRLSSPSPPPSSEPQQQEQEQEQEPEREEEPEPETEPLQEEPVELGDVSESEQPRVVEDAEVSNQPTPETNADHTLIVPVPLDQQSLDETNRDLENANRKSTHILASEDKGILLLFPQPGGHPKLATPLEQKQEEGQVASEHQDPPTQGRTHQSTGSRERFSPDDYQDEKMSPDDIHYKLNLGKQYSPSIRTIASQYSHSTIYDMYHHQQQQQPAPPPIDASVEAGRVMSSISSSSSSSSSAAPAPALAPPEAVVAKPLPQSTSTPPTTSQSSRPLYHSSPDYVRYLQENSRPPRSQPRTEPTTSTDKPRGKKILGKFHAAPQDIPYRPTARLARPVVINRAPEKDGAGDNKTSVVVVPIPTTAPPPRTGGWHVHPPSRSSSRPNHPVVVAGAVEVDAPHRHVHKTPPSPYRPPLRPLPPPPLPPSLPLEFEFVVDYDDDDDNSNIN</sequence>
<dbReference type="Proteomes" id="UP000288859">
    <property type="component" value="Unassembled WGS sequence"/>
</dbReference>